<evidence type="ECO:0000313" key="2">
    <source>
        <dbReference type="Proteomes" id="UP000677616"/>
    </source>
</evidence>
<sequence length="64" mass="7413">MAIYLPTLLTSPKWYYRPFGFRVVTSQVWWLWLSQKTQERGSLGIDCLSWPPGNKEATMSGGQF</sequence>
<keyword evidence="2" id="KW-1185">Reference proteome</keyword>
<dbReference type="RefSeq" id="WP_212571218.1">
    <property type="nucleotide sequence ID" value="NZ_CP073084.1"/>
</dbReference>
<evidence type="ECO:0000313" key="1">
    <source>
        <dbReference type="EMBL" id="QUE54502.1"/>
    </source>
</evidence>
<gene>
    <name evidence="1" type="ORF">INT76_00985</name>
</gene>
<dbReference type="Proteomes" id="UP000677616">
    <property type="component" value="Chromosome"/>
</dbReference>
<proteinExistence type="predicted"/>
<protein>
    <submittedName>
        <fullName evidence="1">Uncharacterized protein</fullName>
    </submittedName>
</protein>
<reference evidence="1 2" key="1">
    <citation type="submission" date="2021-04" db="EMBL/GenBank/DDBJ databases">
        <title>Complete genome sequence of a novel Streptococcus species.</title>
        <authorList>
            <person name="Teng J.L.L."/>
        </authorList>
    </citation>
    <scope>NUCLEOTIDE SEQUENCE [LARGE SCALE GENOMIC DNA]</scope>
    <source>
        <strain evidence="1 2">HKU75</strain>
    </source>
</reference>
<dbReference type="EMBL" id="CP073084">
    <property type="protein sequence ID" value="QUE54502.1"/>
    <property type="molecule type" value="Genomic_DNA"/>
</dbReference>
<accession>A0ABX7YL01</accession>
<name>A0ABX7YL01_9STRE</name>
<organism evidence="1 2">
    <name type="scientific">Streptococcus oriscaviae</name>
    <dbReference type="NCBI Taxonomy" id="2781599"/>
    <lineage>
        <taxon>Bacteria</taxon>
        <taxon>Bacillati</taxon>
        <taxon>Bacillota</taxon>
        <taxon>Bacilli</taxon>
        <taxon>Lactobacillales</taxon>
        <taxon>Streptococcaceae</taxon>
        <taxon>Streptococcus</taxon>
    </lineage>
</organism>